<evidence type="ECO:0000313" key="3">
    <source>
        <dbReference type="EMBL" id="CAL1400402.1"/>
    </source>
</evidence>
<feature type="signal peptide" evidence="2">
    <location>
        <begin position="1"/>
        <end position="24"/>
    </location>
</feature>
<protein>
    <submittedName>
        <fullName evidence="3">Uncharacterized protein</fullName>
    </submittedName>
</protein>
<feature type="compositionally biased region" description="Polar residues" evidence="1">
    <location>
        <begin position="59"/>
        <end position="68"/>
    </location>
</feature>
<sequence>MRRFLMRILFFIFFVAFARNTATSQLPFEPGTLPLLLKLHDRLVDFEADLVTIRPPNQAPTTTFSSARGRSYGRSPGVARRNSPNYSSYGSDAYLPRDDSPRHSCGAQSHRASAGYMPGSAAPSLIGRPRLQCQFCD</sequence>
<dbReference type="EMBL" id="OZ034820">
    <property type="protein sequence ID" value="CAL1400402.1"/>
    <property type="molecule type" value="Genomic_DNA"/>
</dbReference>
<organism evidence="3 4">
    <name type="scientific">Linum trigynum</name>
    <dbReference type="NCBI Taxonomy" id="586398"/>
    <lineage>
        <taxon>Eukaryota</taxon>
        <taxon>Viridiplantae</taxon>
        <taxon>Streptophyta</taxon>
        <taxon>Embryophyta</taxon>
        <taxon>Tracheophyta</taxon>
        <taxon>Spermatophyta</taxon>
        <taxon>Magnoliopsida</taxon>
        <taxon>eudicotyledons</taxon>
        <taxon>Gunneridae</taxon>
        <taxon>Pentapetalae</taxon>
        <taxon>rosids</taxon>
        <taxon>fabids</taxon>
        <taxon>Malpighiales</taxon>
        <taxon>Linaceae</taxon>
        <taxon>Linum</taxon>
    </lineage>
</organism>
<keyword evidence="2" id="KW-0732">Signal</keyword>
<evidence type="ECO:0000256" key="2">
    <source>
        <dbReference type="SAM" id="SignalP"/>
    </source>
</evidence>
<feature type="chain" id="PRO_5043763364" evidence="2">
    <location>
        <begin position="25"/>
        <end position="137"/>
    </location>
</feature>
<dbReference type="Proteomes" id="UP001497516">
    <property type="component" value="Chromosome 7"/>
</dbReference>
<dbReference type="AlphaFoldDB" id="A0AAV2FR27"/>
<feature type="region of interest" description="Disordered" evidence="1">
    <location>
        <begin position="56"/>
        <end position="123"/>
    </location>
</feature>
<reference evidence="3 4" key="1">
    <citation type="submission" date="2024-04" db="EMBL/GenBank/DDBJ databases">
        <authorList>
            <person name="Fracassetti M."/>
        </authorList>
    </citation>
    <scope>NUCLEOTIDE SEQUENCE [LARGE SCALE GENOMIC DNA]</scope>
</reference>
<proteinExistence type="predicted"/>
<name>A0AAV2FR27_9ROSI</name>
<accession>A0AAV2FR27</accession>
<evidence type="ECO:0000256" key="1">
    <source>
        <dbReference type="SAM" id="MobiDB-lite"/>
    </source>
</evidence>
<evidence type="ECO:0000313" key="4">
    <source>
        <dbReference type="Proteomes" id="UP001497516"/>
    </source>
</evidence>
<keyword evidence="4" id="KW-1185">Reference proteome</keyword>
<gene>
    <name evidence="3" type="ORF">LTRI10_LOCUS40534</name>
</gene>